<dbReference type="GO" id="GO:0005615">
    <property type="term" value="C:extracellular space"/>
    <property type="evidence" value="ECO:0007669"/>
    <property type="project" value="TreeGrafter"/>
</dbReference>
<evidence type="ECO:0000313" key="11">
    <source>
        <dbReference type="Proteomes" id="UP000492821"/>
    </source>
</evidence>
<evidence type="ECO:0000256" key="7">
    <source>
        <dbReference type="ARBA" id="ARBA00048484"/>
    </source>
</evidence>
<feature type="region of interest" description="Disordered" evidence="9">
    <location>
        <begin position="1"/>
        <end position="37"/>
    </location>
</feature>
<dbReference type="Pfam" id="PF00135">
    <property type="entry name" value="COesterase"/>
    <property type="match status" value="1"/>
</dbReference>
<dbReference type="InterPro" id="IPR029058">
    <property type="entry name" value="AB_hydrolase_fold"/>
</dbReference>
<proteinExistence type="inferred from homology"/>
<keyword evidence="5" id="KW-0531">Neurotransmitter degradation</keyword>
<dbReference type="InterPro" id="IPR002018">
    <property type="entry name" value="CarbesteraseB"/>
</dbReference>
<dbReference type="WBParaSite" id="Pan_g21025.t1">
    <property type="protein sequence ID" value="Pan_g21025.t1"/>
    <property type="gene ID" value="Pan_g21025"/>
</dbReference>
<evidence type="ECO:0000256" key="1">
    <source>
        <dbReference type="ARBA" id="ARBA00005964"/>
    </source>
</evidence>
<evidence type="ECO:0000313" key="12">
    <source>
        <dbReference type="WBParaSite" id="Pan_g21025.t1"/>
    </source>
</evidence>
<evidence type="ECO:0000256" key="9">
    <source>
        <dbReference type="SAM" id="MobiDB-lite"/>
    </source>
</evidence>
<dbReference type="PROSITE" id="PS00122">
    <property type="entry name" value="CARBOXYLESTERASE_B_1"/>
    <property type="match status" value="1"/>
</dbReference>
<keyword evidence="3" id="KW-0719">Serine esterase</keyword>
<evidence type="ECO:0000259" key="10">
    <source>
        <dbReference type="Pfam" id="PF00135"/>
    </source>
</evidence>
<dbReference type="Gene3D" id="3.40.50.1820">
    <property type="entry name" value="alpha/beta hydrolase"/>
    <property type="match status" value="1"/>
</dbReference>
<dbReference type="InterPro" id="IPR050654">
    <property type="entry name" value="AChE-related_enzymes"/>
</dbReference>
<sequence length="833" mass="94311">MTSAPTLILKADSSSKTSQNSLVSIKGRSPKRLGPGASPWRAFEKSVKVNLAVLVSGYLPRGLCATLMAARLSPPSFLDGGALPDTSFRCLNFIRRQTTISHPTPGLRPSHIFPHCKYFYLCHFAVIGFRTPRAPPNDAEEVVEAAYVMRHRATVTNDEYDDDCALALESDSSSVVVASVGPPLRPTTTTTPQRTDRSRRTAILLTYVLPFIGFLIQVSDAAPTVHVSLSNGSPVIGEYAQTARGKEVVQFLGIPFAEPPIGNLRFRKPVPKRPWRKPLLATTPPKSCVQSLDTYFGDFDGATMWNSNTPMSEDCLYLNVHVPERVEAGRKLPVMVWVYGGGFWSGCITLDVYDPKVLCADENVIFVAMNYRVSMFGFLYLGIEEAPGNMGLWDQQVAIKWVYENIEQFGGDPESITLFGESAGAASVSMHMLSEKSAPYFNRAIIQSSAATAPWATEARQVALSRAVVVYEYMKCGNMSRNPSEWDMHKVLMCLLEADADKIRDAEWVPVMEFADFPWVPVVDGDFLIESPATSVKTGHFKRTQLLAGSNMDEAIYFIVYQLGDIFPPSDFFTKTDFVKTREKWLRSITNLLPRQILKSSLALQAILHEYEPFNLPVRPTDWLKSLDRMLGDFHFTCSVNEFAQAHTDHGGSTFYYHFTHLSSQQTWPHWMGVLHGYEVNFIFGEPFNTQRFKYTKEEQELSARFMRYWANFARTGDPNKNPDGSYTPDTWPPYTSETQEYMNLTVESEYTQRGSRRIGAALRRKQCAFWKSVVPNLLSVSADVGESFVRWRQQMDRWESEYITDWQYHFEQYKKYQAYRHLESDFGQCNSP</sequence>
<dbReference type="GO" id="GO:0019695">
    <property type="term" value="P:choline metabolic process"/>
    <property type="evidence" value="ECO:0007669"/>
    <property type="project" value="TreeGrafter"/>
</dbReference>
<comment type="similarity">
    <text evidence="1">Belongs to the type-B carboxylesterase/lipase family.</text>
</comment>
<evidence type="ECO:0000256" key="4">
    <source>
        <dbReference type="ARBA" id="ARBA00022801"/>
    </source>
</evidence>
<reference evidence="11" key="1">
    <citation type="journal article" date="2013" name="Genetics">
        <title>The draft genome and transcriptome of Panagrellus redivivus are shaped by the harsh demands of a free-living lifestyle.</title>
        <authorList>
            <person name="Srinivasan J."/>
            <person name="Dillman A.R."/>
            <person name="Macchietto M.G."/>
            <person name="Heikkinen L."/>
            <person name="Lakso M."/>
            <person name="Fracchia K.M."/>
            <person name="Antoshechkin I."/>
            <person name="Mortazavi A."/>
            <person name="Wong G."/>
            <person name="Sternberg P.W."/>
        </authorList>
    </citation>
    <scope>NUCLEOTIDE SEQUENCE [LARGE SCALE GENOMIC DNA]</scope>
    <source>
        <strain evidence="11">MT8872</strain>
    </source>
</reference>
<dbReference type="Proteomes" id="UP000492821">
    <property type="component" value="Unassembled WGS sequence"/>
</dbReference>
<evidence type="ECO:0000256" key="3">
    <source>
        <dbReference type="ARBA" id="ARBA00022487"/>
    </source>
</evidence>
<keyword evidence="11" id="KW-1185">Reference proteome</keyword>
<feature type="active site" description="Charge relay system" evidence="8">
    <location>
        <position position="554"/>
    </location>
</feature>
<protein>
    <recommendedName>
        <fullName evidence="2">acetylcholinesterase</fullName>
        <ecNumber evidence="2">3.1.1.7</ecNumber>
    </recommendedName>
</protein>
<feature type="active site" description="Charge relay system" evidence="8">
    <location>
        <position position="676"/>
    </location>
</feature>
<dbReference type="EC" id="3.1.1.7" evidence="2"/>
<feature type="active site" description="Acyl-ester intermediate" evidence="8">
    <location>
        <position position="422"/>
    </location>
</feature>
<reference evidence="12" key="2">
    <citation type="submission" date="2020-10" db="UniProtKB">
        <authorList>
            <consortium name="WormBaseParasite"/>
        </authorList>
    </citation>
    <scope>IDENTIFICATION</scope>
</reference>
<organism evidence="11 12">
    <name type="scientific">Panagrellus redivivus</name>
    <name type="common">Microworm</name>
    <dbReference type="NCBI Taxonomy" id="6233"/>
    <lineage>
        <taxon>Eukaryota</taxon>
        <taxon>Metazoa</taxon>
        <taxon>Ecdysozoa</taxon>
        <taxon>Nematoda</taxon>
        <taxon>Chromadorea</taxon>
        <taxon>Rhabditida</taxon>
        <taxon>Tylenchina</taxon>
        <taxon>Panagrolaimomorpha</taxon>
        <taxon>Panagrolaimoidea</taxon>
        <taxon>Panagrolaimidae</taxon>
        <taxon>Panagrellus</taxon>
    </lineage>
</organism>
<evidence type="ECO:0000256" key="8">
    <source>
        <dbReference type="PIRSR" id="PIRSR600997-1"/>
    </source>
</evidence>
<dbReference type="GO" id="GO:0003990">
    <property type="term" value="F:acetylcholinesterase activity"/>
    <property type="evidence" value="ECO:0007669"/>
    <property type="project" value="UniProtKB-EC"/>
</dbReference>
<dbReference type="FunFam" id="3.40.50.1820:FF:000029">
    <property type="entry name" value="Acetylcholinesterase"/>
    <property type="match status" value="1"/>
</dbReference>
<dbReference type="CDD" id="cd00312">
    <property type="entry name" value="Esterase_lipase"/>
    <property type="match status" value="1"/>
</dbReference>
<feature type="domain" description="Carboxylesterase type B" evidence="10">
    <location>
        <begin position="226"/>
        <end position="771"/>
    </location>
</feature>
<accession>A0A7E4VHH9</accession>
<dbReference type="GO" id="GO:0006581">
    <property type="term" value="P:acetylcholine catabolic process"/>
    <property type="evidence" value="ECO:0007669"/>
    <property type="project" value="TreeGrafter"/>
</dbReference>
<dbReference type="SUPFAM" id="SSF53474">
    <property type="entry name" value="alpha/beta-Hydrolases"/>
    <property type="match status" value="1"/>
</dbReference>
<dbReference type="PANTHER" id="PTHR43918">
    <property type="entry name" value="ACETYLCHOLINESTERASE"/>
    <property type="match status" value="1"/>
</dbReference>
<dbReference type="AlphaFoldDB" id="A0A7E4VHH9"/>
<dbReference type="InterPro" id="IPR019826">
    <property type="entry name" value="Carboxylesterase_B_AS"/>
</dbReference>
<dbReference type="PRINTS" id="PR00878">
    <property type="entry name" value="CHOLNESTRASE"/>
</dbReference>
<evidence type="ECO:0000256" key="2">
    <source>
        <dbReference type="ARBA" id="ARBA00013276"/>
    </source>
</evidence>
<dbReference type="GO" id="GO:0005886">
    <property type="term" value="C:plasma membrane"/>
    <property type="evidence" value="ECO:0007669"/>
    <property type="project" value="TreeGrafter"/>
</dbReference>
<name>A0A7E4VHH9_PANRE</name>
<comment type="catalytic activity">
    <reaction evidence="7">
        <text>acetylcholine + H2O = choline + acetate + H(+)</text>
        <dbReference type="Rhea" id="RHEA:17561"/>
        <dbReference type="ChEBI" id="CHEBI:15354"/>
        <dbReference type="ChEBI" id="CHEBI:15355"/>
        <dbReference type="ChEBI" id="CHEBI:15377"/>
        <dbReference type="ChEBI" id="CHEBI:15378"/>
        <dbReference type="ChEBI" id="CHEBI:30089"/>
        <dbReference type="EC" id="3.1.1.7"/>
    </reaction>
</comment>
<keyword evidence="4" id="KW-0378">Hydrolase</keyword>
<evidence type="ECO:0000256" key="5">
    <source>
        <dbReference type="ARBA" id="ARBA00022867"/>
    </source>
</evidence>
<dbReference type="InterPro" id="IPR000997">
    <property type="entry name" value="Cholinesterase"/>
</dbReference>
<dbReference type="PANTHER" id="PTHR43918:SF12">
    <property type="entry name" value="ACETYLCHOLINESTERASE 1"/>
    <property type="match status" value="1"/>
</dbReference>
<feature type="compositionally biased region" description="Polar residues" evidence="9">
    <location>
        <begin position="12"/>
        <end position="23"/>
    </location>
</feature>
<evidence type="ECO:0000256" key="6">
    <source>
        <dbReference type="ARBA" id="ARBA00023157"/>
    </source>
</evidence>
<keyword evidence="6" id="KW-1015">Disulfide bond</keyword>